<feature type="domain" description="Protein kinase" evidence="1">
    <location>
        <begin position="1"/>
        <end position="103"/>
    </location>
</feature>
<sequence>MTIQFTAPELINLNSKTLPSINTDLFSIGLILLHASIGLPPYYNINTPYHLIDLVSNLKVFDILERESINILDNNLIIKELLIMIIIKRSNLNDVIDYFNKFNEINCKI</sequence>
<evidence type="ECO:0000313" key="3">
    <source>
        <dbReference type="Proteomes" id="UP001165120"/>
    </source>
</evidence>
<keyword evidence="3" id="KW-1185">Reference proteome</keyword>
<dbReference type="GO" id="GO:0004672">
    <property type="term" value="F:protein kinase activity"/>
    <property type="evidence" value="ECO:0007669"/>
    <property type="project" value="InterPro"/>
</dbReference>
<evidence type="ECO:0000313" key="2">
    <source>
        <dbReference type="EMBL" id="GME67666.1"/>
    </source>
</evidence>
<dbReference type="Proteomes" id="UP001165120">
    <property type="component" value="Unassembled WGS sequence"/>
</dbReference>
<gene>
    <name evidence="2" type="ORF">Cboi02_000104600</name>
</gene>
<name>A0A9W6SUX1_CANBO</name>
<dbReference type="AlphaFoldDB" id="A0A9W6SUX1"/>
<dbReference type="GO" id="GO:0005524">
    <property type="term" value="F:ATP binding"/>
    <property type="evidence" value="ECO:0007669"/>
    <property type="project" value="InterPro"/>
</dbReference>
<reference evidence="2" key="1">
    <citation type="submission" date="2023-04" db="EMBL/GenBank/DDBJ databases">
        <title>Candida boidinii NBRC 10035.</title>
        <authorList>
            <person name="Ichikawa N."/>
            <person name="Sato H."/>
            <person name="Tonouchi N."/>
        </authorList>
    </citation>
    <scope>NUCLEOTIDE SEQUENCE</scope>
    <source>
        <strain evidence="2">NBRC 10035</strain>
    </source>
</reference>
<dbReference type="PROSITE" id="PS50011">
    <property type="entry name" value="PROTEIN_KINASE_DOM"/>
    <property type="match status" value="1"/>
</dbReference>
<dbReference type="Gene3D" id="1.10.510.10">
    <property type="entry name" value="Transferase(Phosphotransferase) domain 1"/>
    <property type="match status" value="1"/>
</dbReference>
<evidence type="ECO:0000259" key="1">
    <source>
        <dbReference type="PROSITE" id="PS50011"/>
    </source>
</evidence>
<dbReference type="EMBL" id="BSXN01000221">
    <property type="protein sequence ID" value="GME67666.1"/>
    <property type="molecule type" value="Genomic_DNA"/>
</dbReference>
<dbReference type="SUPFAM" id="SSF56112">
    <property type="entry name" value="Protein kinase-like (PK-like)"/>
    <property type="match status" value="1"/>
</dbReference>
<protein>
    <submittedName>
        <fullName evidence="2">Unnamed protein product</fullName>
    </submittedName>
</protein>
<organism evidence="2 3">
    <name type="scientific">Candida boidinii</name>
    <name type="common">Yeast</name>
    <dbReference type="NCBI Taxonomy" id="5477"/>
    <lineage>
        <taxon>Eukaryota</taxon>
        <taxon>Fungi</taxon>
        <taxon>Dikarya</taxon>
        <taxon>Ascomycota</taxon>
        <taxon>Saccharomycotina</taxon>
        <taxon>Pichiomycetes</taxon>
        <taxon>Pichiales</taxon>
        <taxon>Pichiaceae</taxon>
        <taxon>Ogataea</taxon>
        <taxon>Ogataea/Candida clade</taxon>
    </lineage>
</organism>
<dbReference type="InterPro" id="IPR000719">
    <property type="entry name" value="Prot_kinase_dom"/>
</dbReference>
<proteinExistence type="predicted"/>
<comment type="caution">
    <text evidence="2">The sequence shown here is derived from an EMBL/GenBank/DDBJ whole genome shotgun (WGS) entry which is preliminary data.</text>
</comment>
<dbReference type="InterPro" id="IPR011009">
    <property type="entry name" value="Kinase-like_dom_sf"/>
</dbReference>
<accession>A0A9W6SUX1</accession>